<sequence length="439" mass="46727">MPAAPASRLDVWLRGELVGRLDRIGPERYRFSYTPETVERHGEGALLLSASLPVRAERYPSAATKPFFEGLLPEGSARGTIARGFGLSEANGFGLLERLGADCAGAVAVVPEGEVPAGGDQGVEWLDEDALARRIRELPRSPLGVDAAEGRVRLSLAGVQEKLVVVRGADGRIGEPTGGAPSTHILKPGDERYAGLVENEAFCLRVVAEAGLRAASAEVIRVEALPRLLVERFDRAVVDDRVERIHQEDVCQALGVLPAAKYEQEGGPSLAAVVDLLRRLGAAGLARDLNDLVLLTVANVLLGNADAHGKNVALLLEPGHAARLAPAYDIVATNVYPGLSRKLAMAIGGARDPDAVDAGAWRRLAREAGLGGGIVGIVREHAQRVVDAARTARGVARDEGWHHAVIDDIVRVAEQRALRLGHGQAFPIPRFRKSRNGTR</sequence>
<proteinExistence type="inferred from homology"/>
<evidence type="ECO:0000256" key="1">
    <source>
        <dbReference type="ARBA" id="ARBA00010164"/>
    </source>
</evidence>
<dbReference type="PANTHER" id="PTHR37419:SF1">
    <property type="entry name" value="SERINE_THREONINE-PROTEIN KINASE TOXIN HIPA"/>
    <property type="match status" value="1"/>
</dbReference>
<evidence type="ECO:0000256" key="2">
    <source>
        <dbReference type="ARBA" id="ARBA00022679"/>
    </source>
</evidence>
<feature type="domain" description="HipA N-terminal subdomain 1" evidence="5">
    <location>
        <begin position="9"/>
        <end position="109"/>
    </location>
</feature>
<feature type="domain" description="HipA-like C-terminal" evidence="4">
    <location>
        <begin position="154"/>
        <end position="388"/>
    </location>
</feature>
<dbReference type="Pfam" id="PF13657">
    <property type="entry name" value="Couple_hipA"/>
    <property type="match status" value="1"/>
</dbReference>
<organism evidence="6 7">
    <name type="scientific">Gaiella occulta</name>
    <dbReference type="NCBI Taxonomy" id="1002870"/>
    <lineage>
        <taxon>Bacteria</taxon>
        <taxon>Bacillati</taxon>
        <taxon>Actinomycetota</taxon>
        <taxon>Thermoleophilia</taxon>
        <taxon>Gaiellales</taxon>
        <taxon>Gaiellaceae</taxon>
        <taxon>Gaiella</taxon>
    </lineage>
</organism>
<dbReference type="AlphaFoldDB" id="A0A7M2YUX5"/>
<dbReference type="OrthoDB" id="3182374at2"/>
<dbReference type="PANTHER" id="PTHR37419">
    <property type="entry name" value="SERINE/THREONINE-PROTEIN KINASE TOXIN HIPA"/>
    <property type="match status" value="1"/>
</dbReference>
<dbReference type="InterPro" id="IPR017508">
    <property type="entry name" value="HipA_N1"/>
</dbReference>
<dbReference type="GO" id="GO:0005829">
    <property type="term" value="C:cytosol"/>
    <property type="evidence" value="ECO:0007669"/>
    <property type="project" value="TreeGrafter"/>
</dbReference>
<dbReference type="GO" id="GO:0004674">
    <property type="term" value="F:protein serine/threonine kinase activity"/>
    <property type="evidence" value="ECO:0007669"/>
    <property type="project" value="TreeGrafter"/>
</dbReference>
<dbReference type="EMBL" id="QQZY01000006">
    <property type="protein sequence ID" value="RDI73876.1"/>
    <property type="molecule type" value="Genomic_DNA"/>
</dbReference>
<evidence type="ECO:0000259" key="4">
    <source>
        <dbReference type="Pfam" id="PF07804"/>
    </source>
</evidence>
<keyword evidence="2" id="KW-0808">Transferase</keyword>
<comment type="caution">
    <text evidence="6">The sequence shown here is derived from an EMBL/GenBank/DDBJ whole genome shotgun (WGS) entry which is preliminary data.</text>
</comment>
<dbReference type="NCBIfam" id="TIGR03071">
    <property type="entry name" value="couple_hipA"/>
    <property type="match status" value="1"/>
</dbReference>
<reference evidence="7" key="2">
    <citation type="journal article" date="2019" name="MicrobiologyOpen">
        <title>High-quality draft genome sequence of Gaiella occulta isolated from a 150 meter deep mineral water borehole and comparison with the genome sequences of other deep-branching lineages of the phylum Actinobacteria.</title>
        <authorList>
            <person name="Severino R."/>
            <person name="Froufe H.J.C."/>
            <person name="Barroso C."/>
            <person name="Albuquerque L."/>
            <person name="Lobo-da-Cunha A."/>
            <person name="da Costa M.S."/>
            <person name="Egas C."/>
        </authorList>
    </citation>
    <scope>NUCLEOTIDE SEQUENCE [LARGE SCALE GENOMIC DNA]</scope>
    <source>
        <strain evidence="7">F2-233</strain>
    </source>
</reference>
<keyword evidence="3" id="KW-0418">Kinase</keyword>
<comment type="similarity">
    <text evidence="1">Belongs to the HipA Ser/Thr kinase family.</text>
</comment>
<dbReference type="RefSeq" id="WP_114796849.1">
    <property type="nucleotide sequence ID" value="NZ_QQZY01000006.1"/>
</dbReference>
<dbReference type="InterPro" id="IPR052028">
    <property type="entry name" value="HipA_Ser/Thr_kinase"/>
</dbReference>
<dbReference type="Pfam" id="PF07804">
    <property type="entry name" value="HipA_C"/>
    <property type="match status" value="1"/>
</dbReference>
<dbReference type="CDD" id="cd17793">
    <property type="entry name" value="HipA"/>
    <property type="match status" value="1"/>
</dbReference>
<evidence type="ECO:0000256" key="3">
    <source>
        <dbReference type="ARBA" id="ARBA00022777"/>
    </source>
</evidence>
<evidence type="ECO:0000259" key="5">
    <source>
        <dbReference type="Pfam" id="PF13657"/>
    </source>
</evidence>
<name>A0A7M2YUX5_9ACTN</name>
<gene>
    <name evidence="6" type="ORF">Gocc_2440</name>
</gene>
<accession>A0A7M2YUX5</accession>
<protein>
    <submittedName>
        <fullName evidence="6">HipA N-terminal domain</fullName>
    </submittedName>
</protein>
<keyword evidence="7" id="KW-1185">Reference proteome</keyword>
<reference evidence="6 7" key="1">
    <citation type="submission" date="2018-07" db="EMBL/GenBank/DDBJ databases">
        <title>High-quality-draft genome sequence of Gaiella occulta.</title>
        <authorList>
            <person name="Severino R."/>
            <person name="Froufe H.J.C."/>
            <person name="Rainey F.A."/>
            <person name="Barroso C."/>
            <person name="Albuquerque L."/>
            <person name="Lobo-Da-Cunha A."/>
            <person name="Da Costa M.S."/>
            <person name="Egas C."/>
        </authorList>
    </citation>
    <scope>NUCLEOTIDE SEQUENCE [LARGE SCALE GENOMIC DNA]</scope>
    <source>
        <strain evidence="6 7">F2-233</strain>
    </source>
</reference>
<evidence type="ECO:0000313" key="7">
    <source>
        <dbReference type="Proteomes" id="UP000254134"/>
    </source>
</evidence>
<dbReference type="Proteomes" id="UP000254134">
    <property type="component" value="Unassembled WGS sequence"/>
</dbReference>
<evidence type="ECO:0000313" key="6">
    <source>
        <dbReference type="EMBL" id="RDI73876.1"/>
    </source>
</evidence>
<dbReference type="InterPro" id="IPR012893">
    <property type="entry name" value="HipA-like_C"/>
</dbReference>